<keyword evidence="3" id="KW-1133">Transmembrane helix</keyword>
<keyword evidence="7" id="KW-1185">Reference proteome</keyword>
<comment type="caution">
    <text evidence="6">The sequence shown here is derived from an EMBL/GenBank/DDBJ whole genome shotgun (WGS) entry which is preliminary data.</text>
</comment>
<reference evidence="6 7" key="1">
    <citation type="journal article" date="2014" name="Int. J. Syst. Evol. Microbiol.">
        <title>Complete genome sequence of Corynebacterium casei LMG S-19264T (=DSM 44701T), isolated from a smear-ripened cheese.</title>
        <authorList>
            <consortium name="US DOE Joint Genome Institute (JGI-PGF)"/>
            <person name="Walter F."/>
            <person name="Albersmeier A."/>
            <person name="Kalinowski J."/>
            <person name="Ruckert C."/>
        </authorList>
    </citation>
    <scope>NUCLEOTIDE SEQUENCE [LARGE SCALE GENOMIC DNA]</scope>
    <source>
        <strain evidence="6 7">CGMCC 1.7286</strain>
    </source>
</reference>
<sequence>MFKSSNHFKADTAKASQAFRKAESKAQAYAGDPDKLRNLIAKASRKASSRQGALDAVWQQLMACFRLIRAYANGSYRDISRSSLITIIASILYFVVPVDAIPDFIAGLGLIDDAALLGWVVKTFSSEIDAFVEWESSESSDPR</sequence>
<dbReference type="InterPro" id="IPR010652">
    <property type="entry name" value="DUF1232"/>
</dbReference>
<evidence type="ECO:0000313" key="6">
    <source>
        <dbReference type="EMBL" id="GGO79031.1"/>
    </source>
</evidence>
<evidence type="ECO:0000259" key="5">
    <source>
        <dbReference type="Pfam" id="PF06803"/>
    </source>
</evidence>
<dbReference type="RefSeq" id="WP_188859535.1">
    <property type="nucleotide sequence ID" value="NZ_BMLT01000003.1"/>
</dbReference>
<organism evidence="6 7">
    <name type="scientific">Marinobacterium nitratireducens</name>
    <dbReference type="NCBI Taxonomy" id="518897"/>
    <lineage>
        <taxon>Bacteria</taxon>
        <taxon>Pseudomonadati</taxon>
        <taxon>Pseudomonadota</taxon>
        <taxon>Gammaproteobacteria</taxon>
        <taxon>Oceanospirillales</taxon>
        <taxon>Oceanospirillaceae</taxon>
        <taxon>Marinobacterium</taxon>
    </lineage>
</organism>
<dbReference type="GO" id="GO:0012505">
    <property type="term" value="C:endomembrane system"/>
    <property type="evidence" value="ECO:0007669"/>
    <property type="project" value="UniProtKB-SubCell"/>
</dbReference>
<keyword evidence="2" id="KW-0812">Transmembrane</keyword>
<dbReference type="Proteomes" id="UP000599578">
    <property type="component" value="Unassembled WGS sequence"/>
</dbReference>
<dbReference type="Pfam" id="PF06803">
    <property type="entry name" value="DUF1232"/>
    <property type="match status" value="1"/>
</dbReference>
<evidence type="ECO:0000256" key="3">
    <source>
        <dbReference type="ARBA" id="ARBA00022989"/>
    </source>
</evidence>
<proteinExistence type="predicted"/>
<dbReference type="EMBL" id="BMLT01000003">
    <property type="protein sequence ID" value="GGO79031.1"/>
    <property type="molecule type" value="Genomic_DNA"/>
</dbReference>
<evidence type="ECO:0000256" key="1">
    <source>
        <dbReference type="ARBA" id="ARBA00004127"/>
    </source>
</evidence>
<evidence type="ECO:0000256" key="4">
    <source>
        <dbReference type="ARBA" id="ARBA00023136"/>
    </source>
</evidence>
<dbReference type="AlphaFoldDB" id="A0A918DPZ1"/>
<accession>A0A918DPZ1</accession>
<feature type="domain" description="DUF1232" evidence="5">
    <location>
        <begin position="85"/>
        <end position="119"/>
    </location>
</feature>
<evidence type="ECO:0000256" key="2">
    <source>
        <dbReference type="ARBA" id="ARBA00022692"/>
    </source>
</evidence>
<comment type="subcellular location">
    <subcellularLocation>
        <location evidence="1">Endomembrane system</location>
        <topology evidence="1">Multi-pass membrane protein</topology>
    </subcellularLocation>
</comment>
<name>A0A918DPZ1_9GAMM</name>
<keyword evidence="4" id="KW-0472">Membrane</keyword>
<gene>
    <name evidence="6" type="ORF">GCM10011348_12320</name>
</gene>
<protein>
    <recommendedName>
        <fullName evidence="5">DUF1232 domain-containing protein</fullName>
    </recommendedName>
</protein>
<evidence type="ECO:0000313" key="7">
    <source>
        <dbReference type="Proteomes" id="UP000599578"/>
    </source>
</evidence>